<dbReference type="eggNOG" id="ENOG5033RQC">
    <property type="taxonomic scope" value="Bacteria"/>
</dbReference>
<sequence>MSMWTNRFTVPALCCTLVATACGTGVEEPEAPASAQQDALTYSSWAHGSEEYVFTALAFLDTPTPGEGTFVNDFEVGGLNDSGDIAFGADVSTGGEGVFLRHRGRILELGRTGGTAPDDSIFSFGFLGPVHLNERADMVFNFLLEPFTLPVGVNAGAYRYSHATRSVTAVVTPYETPAPGGGKFQGVFFGPNINNRGEHVFAGLVKTQKGFHAEDQPYGGLGIGAYVARPGGDIDPVVVPGDAAPGGGKFDYVVEPWINDRGDVSFIGHIAGETGPVPGFPPQAELINALGSLYVKRASGQVRSIVRAGDPAPGGGTFRQVFHDVMNRWGDIAFNGDLTPSPEANEDIAVFVYLDGRVKAVARPGDPMPGGGTLINASLVGGNVHINDRREVVFSAHIREDDKPLVTGLYRWSRGQLSVVARTGTVIPGIGTVNQLHSPQLVIPPPPIFSPTAGAVNNNLGQIAFQAVLTDGRGVMLLASPYP</sequence>
<evidence type="ECO:0000313" key="2">
    <source>
        <dbReference type="EMBL" id="CAN91714.1"/>
    </source>
</evidence>
<dbReference type="Proteomes" id="UP000002139">
    <property type="component" value="Chromosome"/>
</dbReference>
<dbReference type="KEGG" id="scl:sce1556"/>
<organism evidence="2 3">
    <name type="scientific">Sorangium cellulosum (strain So ce56)</name>
    <name type="common">Polyangium cellulosum (strain So ce56)</name>
    <dbReference type="NCBI Taxonomy" id="448385"/>
    <lineage>
        <taxon>Bacteria</taxon>
        <taxon>Pseudomonadati</taxon>
        <taxon>Myxococcota</taxon>
        <taxon>Polyangia</taxon>
        <taxon>Polyangiales</taxon>
        <taxon>Polyangiaceae</taxon>
        <taxon>Sorangium</taxon>
    </lineage>
</organism>
<dbReference type="PROSITE" id="PS51257">
    <property type="entry name" value="PROKAR_LIPOPROTEIN"/>
    <property type="match status" value="1"/>
</dbReference>
<keyword evidence="1" id="KW-0732">Signal</keyword>
<dbReference type="AlphaFoldDB" id="A9FD03"/>
<gene>
    <name evidence="2" type="ordered locus">sce1556</name>
</gene>
<dbReference type="Pfam" id="PF24251">
    <property type="entry name" value="DUF7453"/>
    <property type="match status" value="1"/>
</dbReference>
<feature type="signal peptide" evidence="1">
    <location>
        <begin position="1"/>
        <end position="21"/>
    </location>
</feature>
<dbReference type="NCBIfam" id="TIGR05002">
    <property type="entry name" value="NxxGxxAF_repeat"/>
    <property type="match status" value="1"/>
</dbReference>
<protein>
    <recommendedName>
        <fullName evidence="4">Secreted protein</fullName>
    </recommendedName>
</protein>
<dbReference type="HOGENOM" id="CLU_564866_0_0_7"/>
<evidence type="ECO:0008006" key="4">
    <source>
        <dbReference type="Google" id="ProtNLM"/>
    </source>
</evidence>
<feature type="chain" id="PRO_5002738635" description="Secreted protein" evidence="1">
    <location>
        <begin position="22"/>
        <end position="483"/>
    </location>
</feature>
<dbReference type="InterPro" id="IPR055876">
    <property type="entry name" value="DUF7453"/>
</dbReference>
<evidence type="ECO:0000256" key="1">
    <source>
        <dbReference type="SAM" id="SignalP"/>
    </source>
</evidence>
<accession>A9FD03</accession>
<proteinExistence type="predicted"/>
<dbReference type="EMBL" id="AM746676">
    <property type="protein sequence ID" value="CAN91714.1"/>
    <property type="molecule type" value="Genomic_DNA"/>
</dbReference>
<keyword evidence="3" id="KW-1185">Reference proteome</keyword>
<reference evidence="2 3" key="1">
    <citation type="journal article" date="2007" name="Nat. Biotechnol.">
        <title>Complete genome sequence of the myxobacterium Sorangium cellulosum.</title>
        <authorList>
            <person name="Schneiker S."/>
            <person name="Perlova O."/>
            <person name="Kaiser O."/>
            <person name="Gerth K."/>
            <person name="Alici A."/>
            <person name="Altmeyer M.O."/>
            <person name="Bartels D."/>
            <person name="Bekel T."/>
            <person name="Beyer S."/>
            <person name="Bode E."/>
            <person name="Bode H.B."/>
            <person name="Bolten C.J."/>
            <person name="Choudhuri J.V."/>
            <person name="Doss S."/>
            <person name="Elnakady Y.A."/>
            <person name="Frank B."/>
            <person name="Gaigalat L."/>
            <person name="Goesmann A."/>
            <person name="Groeger C."/>
            <person name="Gross F."/>
            <person name="Jelsbak L."/>
            <person name="Jelsbak L."/>
            <person name="Kalinowski J."/>
            <person name="Kegler C."/>
            <person name="Knauber T."/>
            <person name="Konietzny S."/>
            <person name="Kopp M."/>
            <person name="Krause L."/>
            <person name="Krug D."/>
            <person name="Linke B."/>
            <person name="Mahmud T."/>
            <person name="Martinez-Arias R."/>
            <person name="McHardy A.C."/>
            <person name="Merai M."/>
            <person name="Meyer F."/>
            <person name="Mormann S."/>
            <person name="Munoz-Dorado J."/>
            <person name="Perez J."/>
            <person name="Pradella S."/>
            <person name="Rachid S."/>
            <person name="Raddatz G."/>
            <person name="Rosenau F."/>
            <person name="Rueckert C."/>
            <person name="Sasse F."/>
            <person name="Scharfe M."/>
            <person name="Schuster S.C."/>
            <person name="Suen G."/>
            <person name="Treuner-Lange A."/>
            <person name="Velicer G.J."/>
            <person name="Vorholter F.-J."/>
            <person name="Weissman K.J."/>
            <person name="Welch R.D."/>
            <person name="Wenzel S.C."/>
            <person name="Whitworth D.E."/>
            <person name="Wilhelm S."/>
            <person name="Wittmann C."/>
            <person name="Bloecker H."/>
            <person name="Puehler A."/>
            <person name="Mueller R."/>
        </authorList>
    </citation>
    <scope>NUCLEOTIDE SEQUENCE [LARGE SCALE GENOMIC DNA]</scope>
    <source>
        <strain evidence="3">So ce56</strain>
    </source>
</reference>
<name>A9FD03_SORC5</name>
<evidence type="ECO:0000313" key="3">
    <source>
        <dbReference type="Proteomes" id="UP000002139"/>
    </source>
</evidence>